<dbReference type="EMBL" id="SIXI01000001">
    <property type="protein sequence ID" value="TBO34176.1"/>
    <property type="molecule type" value="Genomic_DNA"/>
</dbReference>
<dbReference type="Pfam" id="PF13460">
    <property type="entry name" value="NAD_binding_10"/>
    <property type="match status" value="1"/>
</dbReference>
<sequence length="280" mass="29925">MRCRARPPPGCSAWTAVTAASWACPCSKPPNCCAPWAGSSDAFWCPMPSAHPAQAHLLPPDSGAWPGRVLLAGGTGAVGQQLLVRLATHPGVSALKVLLRRPFPLPAGAQALHTSWQDLAEHPEWFQVDTVFCALGTTIRQAGSQEAFRQVDHDHVLALARHAKAQGVRQFLVVSALGADAASRVFYNRVKGEMEQGLAAIGFESLTVAQPSLLLGERAEFRLGEHLGQWGSRLAGGLMPARYRPVHVAQVAAGLVDASQHPQRGLHVLDNIQLRKNPAP</sequence>
<proteinExistence type="predicted"/>
<dbReference type="CDD" id="cd05250">
    <property type="entry name" value="CC3_like_SDR_a"/>
    <property type="match status" value="1"/>
</dbReference>
<dbReference type="OrthoDB" id="9798632at2"/>
<evidence type="ECO:0000313" key="3">
    <source>
        <dbReference type="Proteomes" id="UP000292120"/>
    </source>
</evidence>
<dbReference type="InterPro" id="IPR036291">
    <property type="entry name" value="NAD(P)-bd_dom_sf"/>
</dbReference>
<dbReference type="Proteomes" id="UP000292120">
    <property type="component" value="Unassembled WGS sequence"/>
</dbReference>
<dbReference type="Gene3D" id="3.40.50.720">
    <property type="entry name" value="NAD(P)-binding Rossmann-like Domain"/>
    <property type="match status" value="1"/>
</dbReference>
<comment type="caution">
    <text evidence="2">The sequence shown here is derived from an EMBL/GenBank/DDBJ whole genome shotgun (WGS) entry which is preliminary data.</text>
</comment>
<feature type="domain" description="NAD(P)-binding" evidence="1">
    <location>
        <begin position="73"/>
        <end position="197"/>
    </location>
</feature>
<organism evidence="2 3">
    <name type="scientific">Aquabacterium lacunae</name>
    <dbReference type="NCBI Taxonomy" id="2528630"/>
    <lineage>
        <taxon>Bacteria</taxon>
        <taxon>Pseudomonadati</taxon>
        <taxon>Pseudomonadota</taxon>
        <taxon>Betaproteobacteria</taxon>
        <taxon>Burkholderiales</taxon>
        <taxon>Aquabacterium</taxon>
    </lineage>
</organism>
<dbReference type="SUPFAM" id="SSF51735">
    <property type="entry name" value="NAD(P)-binding Rossmann-fold domains"/>
    <property type="match status" value="1"/>
</dbReference>
<dbReference type="PANTHER" id="PTHR14097:SF7">
    <property type="entry name" value="OXIDOREDUCTASE HTATIP2"/>
    <property type="match status" value="1"/>
</dbReference>
<dbReference type="PANTHER" id="PTHR14097">
    <property type="entry name" value="OXIDOREDUCTASE HTATIP2"/>
    <property type="match status" value="1"/>
</dbReference>
<reference evidence="2 3" key="1">
    <citation type="submission" date="2019-02" db="EMBL/GenBank/DDBJ databases">
        <title>Aquabacterium sp. strain KMB7.</title>
        <authorList>
            <person name="Chen W.-M."/>
        </authorList>
    </citation>
    <scope>NUCLEOTIDE SEQUENCE [LARGE SCALE GENOMIC DNA]</scope>
    <source>
        <strain evidence="2 3">KMB7</strain>
    </source>
</reference>
<gene>
    <name evidence="2" type="ORF">EYS42_01680</name>
</gene>
<dbReference type="AlphaFoldDB" id="A0A4V2JG03"/>
<keyword evidence="3" id="KW-1185">Reference proteome</keyword>
<evidence type="ECO:0000313" key="2">
    <source>
        <dbReference type="EMBL" id="TBO34176.1"/>
    </source>
</evidence>
<dbReference type="InterPro" id="IPR016040">
    <property type="entry name" value="NAD(P)-bd_dom"/>
</dbReference>
<protein>
    <submittedName>
        <fullName evidence="2">Oxidoreductase</fullName>
    </submittedName>
</protein>
<accession>A0A4V2JG03</accession>
<name>A0A4V2JG03_9BURK</name>
<evidence type="ECO:0000259" key="1">
    <source>
        <dbReference type="Pfam" id="PF13460"/>
    </source>
</evidence>